<dbReference type="EMBL" id="QPFP01000014">
    <property type="protein sequence ID" value="TEB32750.1"/>
    <property type="molecule type" value="Genomic_DNA"/>
</dbReference>
<feature type="compositionally biased region" description="Low complexity" evidence="1">
    <location>
        <begin position="169"/>
        <end position="188"/>
    </location>
</feature>
<protein>
    <submittedName>
        <fullName evidence="2">Uncharacterized protein</fullName>
    </submittedName>
</protein>
<feature type="region of interest" description="Disordered" evidence="1">
    <location>
        <begin position="1"/>
        <end position="220"/>
    </location>
</feature>
<comment type="caution">
    <text evidence="2">The sequence shown here is derived from an EMBL/GenBank/DDBJ whole genome shotgun (WGS) entry which is preliminary data.</text>
</comment>
<organism evidence="2 3">
    <name type="scientific">Coprinellus micaceus</name>
    <name type="common">Glistening ink-cap mushroom</name>
    <name type="synonym">Coprinus micaceus</name>
    <dbReference type="NCBI Taxonomy" id="71717"/>
    <lineage>
        <taxon>Eukaryota</taxon>
        <taxon>Fungi</taxon>
        <taxon>Dikarya</taxon>
        <taxon>Basidiomycota</taxon>
        <taxon>Agaricomycotina</taxon>
        <taxon>Agaricomycetes</taxon>
        <taxon>Agaricomycetidae</taxon>
        <taxon>Agaricales</taxon>
        <taxon>Agaricineae</taxon>
        <taxon>Psathyrellaceae</taxon>
        <taxon>Coprinellus</taxon>
    </lineage>
</organism>
<dbReference type="OrthoDB" id="3270652at2759"/>
<dbReference type="AlphaFoldDB" id="A0A4Y7TF30"/>
<feature type="compositionally biased region" description="Polar residues" evidence="1">
    <location>
        <begin position="73"/>
        <end position="89"/>
    </location>
</feature>
<accession>A0A4Y7TF30</accession>
<feature type="compositionally biased region" description="Basic residues" evidence="1">
    <location>
        <begin position="145"/>
        <end position="158"/>
    </location>
</feature>
<feature type="compositionally biased region" description="Basic and acidic residues" evidence="1">
    <location>
        <begin position="90"/>
        <end position="114"/>
    </location>
</feature>
<evidence type="ECO:0000256" key="1">
    <source>
        <dbReference type="SAM" id="MobiDB-lite"/>
    </source>
</evidence>
<dbReference type="Proteomes" id="UP000298030">
    <property type="component" value="Unassembled WGS sequence"/>
</dbReference>
<sequence>MSSPSSIASSSNGRLDTRRSPTKVMNSPGIRRHSTSPQRGRYELARRPSDPERPHRDYSPSRRQYPPWLGHGNEQSSIPTRSENGQSPQDHSRAQRGSDLRVDTQMDGRARDGSHTMSAAPDGSQAERDSYQSPPTPYSSGGHGPSRRQNHAQRRTAKWKAGGSKRGGNYNNNQQRQYQNRKPYNRNQPKSAQDDIRSSKSSATPLPPSPSPNTSSPFDQYTNLSSIDLDHAKDLVLDLLGWGVPPQHLLDRGVSPQLMHRVFTDLQLQLPQDFVPPLHTSADTPVLQT</sequence>
<evidence type="ECO:0000313" key="2">
    <source>
        <dbReference type="EMBL" id="TEB32750.1"/>
    </source>
</evidence>
<feature type="compositionally biased region" description="Low complexity" evidence="1">
    <location>
        <begin position="1"/>
        <end position="11"/>
    </location>
</feature>
<reference evidence="2 3" key="1">
    <citation type="journal article" date="2019" name="Nat. Ecol. Evol.">
        <title>Megaphylogeny resolves global patterns of mushroom evolution.</title>
        <authorList>
            <person name="Varga T."/>
            <person name="Krizsan K."/>
            <person name="Foldi C."/>
            <person name="Dima B."/>
            <person name="Sanchez-Garcia M."/>
            <person name="Sanchez-Ramirez S."/>
            <person name="Szollosi G.J."/>
            <person name="Szarkandi J.G."/>
            <person name="Papp V."/>
            <person name="Albert L."/>
            <person name="Andreopoulos W."/>
            <person name="Angelini C."/>
            <person name="Antonin V."/>
            <person name="Barry K.W."/>
            <person name="Bougher N.L."/>
            <person name="Buchanan P."/>
            <person name="Buyck B."/>
            <person name="Bense V."/>
            <person name="Catcheside P."/>
            <person name="Chovatia M."/>
            <person name="Cooper J."/>
            <person name="Damon W."/>
            <person name="Desjardin D."/>
            <person name="Finy P."/>
            <person name="Geml J."/>
            <person name="Haridas S."/>
            <person name="Hughes K."/>
            <person name="Justo A."/>
            <person name="Karasinski D."/>
            <person name="Kautmanova I."/>
            <person name="Kiss B."/>
            <person name="Kocsube S."/>
            <person name="Kotiranta H."/>
            <person name="LaButti K.M."/>
            <person name="Lechner B.E."/>
            <person name="Liimatainen K."/>
            <person name="Lipzen A."/>
            <person name="Lukacs Z."/>
            <person name="Mihaltcheva S."/>
            <person name="Morgado L.N."/>
            <person name="Niskanen T."/>
            <person name="Noordeloos M.E."/>
            <person name="Ohm R.A."/>
            <person name="Ortiz-Santana B."/>
            <person name="Ovrebo C."/>
            <person name="Racz N."/>
            <person name="Riley R."/>
            <person name="Savchenko A."/>
            <person name="Shiryaev A."/>
            <person name="Soop K."/>
            <person name="Spirin V."/>
            <person name="Szebenyi C."/>
            <person name="Tomsovsky M."/>
            <person name="Tulloss R.E."/>
            <person name="Uehling J."/>
            <person name="Grigoriev I.V."/>
            <person name="Vagvolgyi C."/>
            <person name="Papp T."/>
            <person name="Martin F.M."/>
            <person name="Miettinen O."/>
            <person name="Hibbett D.S."/>
            <person name="Nagy L.G."/>
        </authorList>
    </citation>
    <scope>NUCLEOTIDE SEQUENCE [LARGE SCALE GENOMIC DNA]</scope>
    <source>
        <strain evidence="2 3">FP101781</strain>
    </source>
</reference>
<evidence type="ECO:0000313" key="3">
    <source>
        <dbReference type="Proteomes" id="UP000298030"/>
    </source>
</evidence>
<proteinExistence type="predicted"/>
<keyword evidence="3" id="KW-1185">Reference proteome</keyword>
<feature type="compositionally biased region" description="Basic and acidic residues" evidence="1">
    <location>
        <begin position="40"/>
        <end position="60"/>
    </location>
</feature>
<gene>
    <name evidence="2" type="ORF">FA13DRAFT_225067</name>
</gene>
<name>A0A4Y7TF30_COPMI</name>